<dbReference type="InterPro" id="IPR007712">
    <property type="entry name" value="RelE/ParE_toxin"/>
</dbReference>
<dbReference type="KEGG" id="pph:Ppha_0836"/>
<dbReference type="OrthoDB" id="5574284at2"/>
<keyword evidence="4" id="KW-1185">Reference proteome</keyword>
<organism evidence="3 4">
    <name type="scientific">Pelodictyon phaeoclathratiforme (strain DSM 5477 / BU-1)</name>
    <dbReference type="NCBI Taxonomy" id="324925"/>
    <lineage>
        <taxon>Bacteria</taxon>
        <taxon>Pseudomonadati</taxon>
        <taxon>Chlorobiota</taxon>
        <taxon>Chlorobiia</taxon>
        <taxon>Chlorobiales</taxon>
        <taxon>Chlorobiaceae</taxon>
        <taxon>Chlorobium/Pelodictyon group</taxon>
        <taxon>Pelodictyon</taxon>
    </lineage>
</organism>
<dbReference type="Proteomes" id="UP000002724">
    <property type="component" value="Chromosome"/>
</dbReference>
<proteinExistence type="inferred from homology"/>
<dbReference type="InterPro" id="IPR035093">
    <property type="entry name" value="RelE/ParE_toxin_dom_sf"/>
</dbReference>
<evidence type="ECO:0000256" key="1">
    <source>
        <dbReference type="ARBA" id="ARBA00006226"/>
    </source>
</evidence>
<comment type="similarity">
    <text evidence="1">Belongs to the RelE toxin family.</text>
</comment>
<sequence>MACLLAWSPEALEDVELIASFVERDSLWYAKIVASKIVSAAENIPSNPEMGRMVPEIADKNIRELFVYSYRLIYRIEPERIVVVAVIHGSRLLQPFVQRIESGI</sequence>
<gene>
    <name evidence="3" type="ordered locus">Ppha_0836</name>
</gene>
<dbReference type="STRING" id="324925.Ppha_0836"/>
<dbReference type="HOGENOM" id="CLU_147162_4_2_10"/>
<dbReference type="EMBL" id="CP001110">
    <property type="protein sequence ID" value="ACF43125.1"/>
    <property type="molecule type" value="Genomic_DNA"/>
</dbReference>
<evidence type="ECO:0000313" key="3">
    <source>
        <dbReference type="EMBL" id="ACF43125.1"/>
    </source>
</evidence>
<evidence type="ECO:0000256" key="2">
    <source>
        <dbReference type="ARBA" id="ARBA00022649"/>
    </source>
</evidence>
<accession>B4SEN3</accession>
<dbReference type="Gene3D" id="3.30.2310.20">
    <property type="entry name" value="RelE-like"/>
    <property type="match status" value="1"/>
</dbReference>
<dbReference type="SUPFAM" id="SSF143011">
    <property type="entry name" value="RelE-like"/>
    <property type="match status" value="1"/>
</dbReference>
<dbReference type="AlphaFoldDB" id="B4SEN3"/>
<dbReference type="PANTHER" id="PTHR33755">
    <property type="entry name" value="TOXIN PARE1-RELATED"/>
    <property type="match status" value="1"/>
</dbReference>
<dbReference type="RefSeq" id="WP_012507620.1">
    <property type="nucleotide sequence ID" value="NC_011060.1"/>
</dbReference>
<dbReference type="eggNOG" id="COG3668">
    <property type="taxonomic scope" value="Bacteria"/>
</dbReference>
<dbReference type="PANTHER" id="PTHR33755:SF5">
    <property type="entry name" value="TYPE II TOXIN-ANTITOXIN SYSTEM RELE_PARE FAMILY TOXIN"/>
    <property type="match status" value="1"/>
</dbReference>
<protein>
    <submittedName>
        <fullName evidence="3">Plasmid stabilization system</fullName>
    </submittedName>
</protein>
<reference evidence="3 4" key="1">
    <citation type="submission" date="2008-06" db="EMBL/GenBank/DDBJ databases">
        <title>Complete sequence of Pelodictyon phaeoclathratiforme BU-1.</title>
        <authorList>
            <consortium name="US DOE Joint Genome Institute"/>
            <person name="Lucas S."/>
            <person name="Copeland A."/>
            <person name="Lapidus A."/>
            <person name="Glavina del Rio T."/>
            <person name="Dalin E."/>
            <person name="Tice H."/>
            <person name="Bruce D."/>
            <person name="Goodwin L."/>
            <person name="Pitluck S."/>
            <person name="Schmutz J."/>
            <person name="Larimer F."/>
            <person name="Land M."/>
            <person name="Hauser L."/>
            <person name="Kyrpides N."/>
            <person name="Mikhailova N."/>
            <person name="Liu Z."/>
            <person name="Li T."/>
            <person name="Zhao F."/>
            <person name="Overmann J."/>
            <person name="Bryant D.A."/>
            <person name="Richardson P."/>
        </authorList>
    </citation>
    <scope>NUCLEOTIDE SEQUENCE [LARGE SCALE GENOMIC DNA]</scope>
    <source>
        <strain evidence="4">DSM 5477 / BU-1</strain>
    </source>
</reference>
<dbReference type="InterPro" id="IPR051803">
    <property type="entry name" value="TA_system_RelE-like_toxin"/>
</dbReference>
<keyword evidence="2" id="KW-1277">Toxin-antitoxin system</keyword>
<dbReference type="Pfam" id="PF05016">
    <property type="entry name" value="ParE_toxin"/>
    <property type="match status" value="1"/>
</dbReference>
<evidence type="ECO:0000313" key="4">
    <source>
        <dbReference type="Proteomes" id="UP000002724"/>
    </source>
</evidence>
<name>B4SEN3_PELPB</name>